<dbReference type="Proteomes" id="UP000663880">
    <property type="component" value="Unassembled WGS sequence"/>
</dbReference>
<dbReference type="EMBL" id="CAJOBZ010000063">
    <property type="protein sequence ID" value="CAF4932119.1"/>
    <property type="molecule type" value="Genomic_DNA"/>
</dbReference>
<evidence type="ECO:0000313" key="1">
    <source>
        <dbReference type="EMBL" id="CAF4932119.1"/>
    </source>
</evidence>
<reference evidence="1" key="1">
    <citation type="submission" date="2021-02" db="EMBL/GenBank/DDBJ databases">
        <authorList>
            <person name="Steward A R."/>
        </authorList>
    </citation>
    <scope>NUCLEOTIDE SEQUENCE</scope>
</reference>
<protein>
    <submittedName>
        <fullName evidence="1">Uncharacterized protein</fullName>
    </submittedName>
</protein>
<name>A0A821WRN4_9NEOP</name>
<keyword evidence="2" id="KW-1185">Reference proteome</keyword>
<evidence type="ECO:0000313" key="2">
    <source>
        <dbReference type="Proteomes" id="UP000663880"/>
    </source>
</evidence>
<sequence length="174" mass="20045">MDMFPTHLDGIPKNRLDLVNDLELPEVTVSPYVWHPEESLSSCSSLGLEDDQTVSSDSSLALSRAMTDSEIDYGRYKRLKNRRFSDPWIELKTALDAFPPRYLESLNSVQDNTSESTEASVERRRYSEELRLKMERFFEEECRVFSPDDPGLLALEEALRNCNFKELDLDSSLP</sequence>
<gene>
    <name evidence="1" type="ORF">PMACD_LOCUS13949</name>
</gene>
<organism evidence="1 2">
    <name type="scientific">Pieris macdunnoughi</name>
    <dbReference type="NCBI Taxonomy" id="345717"/>
    <lineage>
        <taxon>Eukaryota</taxon>
        <taxon>Metazoa</taxon>
        <taxon>Ecdysozoa</taxon>
        <taxon>Arthropoda</taxon>
        <taxon>Hexapoda</taxon>
        <taxon>Insecta</taxon>
        <taxon>Pterygota</taxon>
        <taxon>Neoptera</taxon>
        <taxon>Endopterygota</taxon>
        <taxon>Lepidoptera</taxon>
        <taxon>Glossata</taxon>
        <taxon>Ditrysia</taxon>
        <taxon>Papilionoidea</taxon>
        <taxon>Pieridae</taxon>
        <taxon>Pierinae</taxon>
        <taxon>Pieris</taxon>
    </lineage>
</organism>
<proteinExistence type="predicted"/>
<comment type="caution">
    <text evidence="1">The sequence shown here is derived from an EMBL/GenBank/DDBJ whole genome shotgun (WGS) entry which is preliminary data.</text>
</comment>
<dbReference type="AlphaFoldDB" id="A0A821WRN4"/>
<dbReference type="OrthoDB" id="7312133at2759"/>
<accession>A0A821WRN4</accession>